<reference evidence="2 3" key="1">
    <citation type="journal article" date="2012" name="J. Bacteriol.">
        <title>Genome sequence of "Candidatus Nitrosopumilus salaria" BD31, an ammonia-oxidizing archaeon from the San Francisco Bay estuary.</title>
        <authorList>
            <person name="Mosier A.C."/>
            <person name="Allen E.E."/>
            <person name="Kim M."/>
            <person name="Ferriera S."/>
            <person name="Francis C.A."/>
        </authorList>
    </citation>
    <scope>NUCLEOTIDE SEQUENCE [LARGE SCALE GENOMIC DNA]</scope>
    <source>
        <strain evidence="2 3">BD31</strain>
    </source>
</reference>
<keyword evidence="1" id="KW-0175">Coiled coil</keyword>
<feature type="non-terminal residue" evidence="2">
    <location>
        <position position="42"/>
    </location>
</feature>
<evidence type="ECO:0000313" key="3">
    <source>
        <dbReference type="Proteomes" id="UP000003423"/>
    </source>
</evidence>
<dbReference type="EMBL" id="AEXL02000132">
    <property type="protein sequence ID" value="EIJ65290.1"/>
    <property type="molecule type" value="Genomic_DNA"/>
</dbReference>
<evidence type="ECO:0000256" key="1">
    <source>
        <dbReference type="SAM" id="Coils"/>
    </source>
</evidence>
<sequence length="42" mass="4635">MAKKKDSLIDEAEKIKADLATLKKKKKTLDSSSTKKTDGKNV</sequence>
<gene>
    <name evidence="2" type="ORF">BD31_I1804</name>
</gene>
<protein>
    <submittedName>
        <fullName evidence="2">Uncharacterized protein</fullName>
    </submittedName>
</protein>
<dbReference type="Proteomes" id="UP000003423">
    <property type="component" value="Unassembled WGS sequence"/>
</dbReference>
<dbReference type="AlphaFoldDB" id="I3D0P7"/>
<feature type="coiled-coil region" evidence="1">
    <location>
        <begin position="5"/>
        <end position="32"/>
    </location>
</feature>
<comment type="caution">
    <text evidence="2">The sequence shown here is derived from an EMBL/GenBank/DDBJ whole genome shotgun (WGS) entry which is preliminary data.</text>
</comment>
<proteinExistence type="predicted"/>
<organism evidence="2 3">
    <name type="scientific">Candidatus Nitrosopumilus salarius BD31</name>
    <dbReference type="NCBI Taxonomy" id="859350"/>
    <lineage>
        <taxon>Archaea</taxon>
        <taxon>Nitrososphaerota</taxon>
        <taxon>Nitrososphaeria</taxon>
        <taxon>Nitrosopumilales</taxon>
        <taxon>Nitrosopumilaceae</taxon>
        <taxon>Nitrosopumilus</taxon>
    </lineage>
</organism>
<keyword evidence="3" id="KW-1185">Reference proteome</keyword>
<accession>I3D0P7</accession>
<name>I3D0P7_9ARCH</name>
<evidence type="ECO:0000313" key="2">
    <source>
        <dbReference type="EMBL" id="EIJ65290.1"/>
    </source>
</evidence>